<proteinExistence type="predicted"/>
<reference evidence="1 2" key="1">
    <citation type="submission" date="2016-07" db="EMBL/GenBank/DDBJ databases">
        <authorList>
            <person name="Sutton G."/>
            <person name="Brinkac L."/>
            <person name="Sanka R."/>
            <person name="Adams M."/>
            <person name="Lau E."/>
            <person name="Kumar A."/>
            <person name="Macaden R."/>
        </authorList>
    </citation>
    <scope>NUCLEOTIDE SEQUENCE [LARGE SCALE GENOMIC DNA]</scope>
    <source>
        <strain evidence="1 2">GA-0871</strain>
    </source>
</reference>
<gene>
    <name evidence="1" type="ORF">A5742_17410</name>
</gene>
<accession>A0ABD6QU30</accession>
<comment type="caution">
    <text evidence="1">The sequence shown here is derived from an EMBL/GenBank/DDBJ whole genome shotgun (WGS) entry which is preliminary data.</text>
</comment>
<protein>
    <submittedName>
        <fullName evidence="1">Uncharacterized protein</fullName>
    </submittedName>
</protein>
<evidence type="ECO:0000313" key="2">
    <source>
        <dbReference type="Proteomes" id="UP000187001"/>
    </source>
</evidence>
<organism evidence="1 2">
    <name type="scientific">Mycolicibacterium fortuitum</name>
    <name type="common">Mycobacterium fortuitum</name>
    <dbReference type="NCBI Taxonomy" id="1766"/>
    <lineage>
        <taxon>Bacteria</taxon>
        <taxon>Bacillati</taxon>
        <taxon>Actinomycetota</taxon>
        <taxon>Actinomycetes</taxon>
        <taxon>Mycobacteriales</taxon>
        <taxon>Mycobacteriaceae</taxon>
        <taxon>Mycolicibacterium</taxon>
    </lineage>
</organism>
<evidence type="ECO:0000313" key="1">
    <source>
        <dbReference type="EMBL" id="OMC51916.1"/>
    </source>
</evidence>
<dbReference type="AlphaFoldDB" id="A0ABD6QU30"/>
<dbReference type="Proteomes" id="UP000187001">
    <property type="component" value="Unassembled WGS sequence"/>
</dbReference>
<name>A0ABD6QU30_MYCFO</name>
<dbReference type="EMBL" id="MBER01000010">
    <property type="protein sequence ID" value="OMC51916.1"/>
    <property type="molecule type" value="Genomic_DNA"/>
</dbReference>
<sequence>MDLRRKPLGLRGQPVGTLQKSLEFVTKLITRHPRVSWILPRPRIDRFTQLTTHGTPLMHTQALGNMVSPTNRA</sequence>